<dbReference type="Pfam" id="PF13439">
    <property type="entry name" value="Glyco_transf_4"/>
    <property type="match status" value="1"/>
</dbReference>
<organism evidence="2 3">
    <name type="scientific">Marinobacter nanhaiticus D15-8W</name>
    <dbReference type="NCBI Taxonomy" id="626887"/>
    <lineage>
        <taxon>Bacteria</taxon>
        <taxon>Pseudomonadati</taxon>
        <taxon>Pseudomonadota</taxon>
        <taxon>Gammaproteobacteria</taxon>
        <taxon>Pseudomonadales</taxon>
        <taxon>Marinobacteraceae</taxon>
        <taxon>Marinobacter</taxon>
    </lineage>
</organism>
<comment type="caution">
    <text evidence="2">The sequence shown here is derived from an EMBL/GenBank/DDBJ whole genome shotgun (WGS) entry which is preliminary data.</text>
</comment>
<dbReference type="PATRIC" id="fig|626887.3.peg.2849"/>
<dbReference type="InterPro" id="IPR028098">
    <property type="entry name" value="Glyco_trans_4-like_N"/>
</dbReference>
<dbReference type="EMBL" id="APLQ01000014">
    <property type="protein sequence ID" value="ENO12576.1"/>
    <property type="molecule type" value="Genomic_DNA"/>
</dbReference>
<dbReference type="eggNOG" id="COG0438">
    <property type="taxonomic scope" value="Bacteria"/>
</dbReference>
<gene>
    <name evidence="2" type="ORF">J057_14280</name>
</gene>
<dbReference type="STRING" id="626887.J057_14280"/>
<dbReference type="CDD" id="cd03811">
    <property type="entry name" value="GT4_GT28_WabH-like"/>
    <property type="match status" value="1"/>
</dbReference>
<protein>
    <submittedName>
        <fullName evidence="2">Glycosyltransferase</fullName>
    </submittedName>
</protein>
<proteinExistence type="predicted"/>
<dbReference type="Gene3D" id="3.40.50.2000">
    <property type="entry name" value="Glycogen Phosphorylase B"/>
    <property type="match status" value="2"/>
</dbReference>
<dbReference type="AlphaFoldDB" id="N6WM57"/>
<dbReference type="RefSeq" id="WP_004580806.1">
    <property type="nucleotide sequence ID" value="NZ_AP028878.1"/>
</dbReference>
<keyword evidence="2" id="KW-0808">Transferase</keyword>
<evidence type="ECO:0000313" key="3">
    <source>
        <dbReference type="Proteomes" id="UP000013165"/>
    </source>
</evidence>
<reference evidence="2 3" key="1">
    <citation type="journal article" date="2013" name="Genome Announc.">
        <title>Genome Sequence of the Polycyclic Aromatic Hydrocarbon-Degrading Bacterium Strain Marinobacter nanhaiticus D15-8WT.</title>
        <authorList>
            <person name="Cui Z."/>
            <person name="Gao W."/>
            <person name="Li Q."/>
            <person name="Xu G."/>
            <person name="Zheng L."/>
        </authorList>
    </citation>
    <scope>NUCLEOTIDE SEQUENCE [LARGE SCALE GENOMIC DNA]</scope>
    <source>
        <strain evidence="2 3">D15-8W</strain>
    </source>
</reference>
<keyword evidence="3" id="KW-1185">Reference proteome</keyword>
<dbReference type="SUPFAM" id="SSF53756">
    <property type="entry name" value="UDP-Glycosyltransferase/glycogen phosphorylase"/>
    <property type="match status" value="1"/>
</dbReference>
<dbReference type="OrthoDB" id="9795746at2"/>
<dbReference type="GO" id="GO:0016757">
    <property type="term" value="F:glycosyltransferase activity"/>
    <property type="evidence" value="ECO:0007669"/>
    <property type="project" value="UniProtKB-ARBA"/>
</dbReference>
<dbReference type="Proteomes" id="UP000013165">
    <property type="component" value="Unassembled WGS sequence"/>
</dbReference>
<dbReference type="PANTHER" id="PTHR12526">
    <property type="entry name" value="GLYCOSYLTRANSFERASE"/>
    <property type="match status" value="1"/>
</dbReference>
<evidence type="ECO:0000259" key="1">
    <source>
        <dbReference type="Pfam" id="PF13439"/>
    </source>
</evidence>
<sequence>MTRPLRIALLLATPGSTWGGMEKHTLELARGLSESGHEVHVLADADYREPFMDVSHFHPAPVQYSRRHPWLGLRLRRLLRRIQPDICHAQGNKAAQLLSNVKRRRGTTESMYVGTLHGTKSSHRAFARLDGVIAVSDDIAESLEHPNKTVIFNGISTLPLSATTAFEPPTERPLVVAAGRLEPVKGFDRLLRAWSQEVGHGQLVILGEGSARGKLEKQVKQLGLEDRATLPGYETNVRAWLKQADLCIISSDREGFPYILVEALLSECPIISTPVSGVSTWLPEGCIAASLSTDDLAACLSSALADLPALRETLAPTFARAAESLTCDAMVRRTVAFYEHLAAATPDSDEAR</sequence>
<name>N6WM57_9GAMM</name>
<evidence type="ECO:0000313" key="2">
    <source>
        <dbReference type="EMBL" id="ENO12576.1"/>
    </source>
</evidence>
<feature type="domain" description="Glycosyltransferase subfamily 4-like N-terminal" evidence="1">
    <location>
        <begin position="18"/>
        <end position="157"/>
    </location>
</feature>
<dbReference type="Pfam" id="PF13692">
    <property type="entry name" value="Glyco_trans_1_4"/>
    <property type="match status" value="1"/>
</dbReference>
<dbReference type="HOGENOM" id="CLU_009583_0_1_6"/>
<accession>N6WM57</accession>